<feature type="chain" id="PRO_5012130254" description="PDZ domain-containing protein" evidence="6">
    <location>
        <begin position="20"/>
        <end position="539"/>
    </location>
</feature>
<evidence type="ECO:0000256" key="2">
    <source>
        <dbReference type="ARBA" id="ARBA00022670"/>
    </source>
</evidence>
<dbReference type="InParanoid" id="A0A259U2B2"/>
<reference evidence="8 9" key="1">
    <citation type="submission" date="2016-11" db="EMBL/GenBank/DDBJ databases">
        <title>Study of marine rhodopsin-containing bacteria.</title>
        <authorList>
            <person name="Yoshizawa S."/>
            <person name="Kumagai Y."/>
            <person name="Kogure K."/>
        </authorList>
    </citation>
    <scope>NUCLEOTIDE SEQUENCE [LARGE SCALE GENOMIC DNA]</scope>
    <source>
        <strain evidence="8 9">SG-29</strain>
    </source>
</reference>
<evidence type="ECO:0000259" key="7">
    <source>
        <dbReference type="PROSITE" id="PS50106"/>
    </source>
</evidence>
<evidence type="ECO:0000256" key="1">
    <source>
        <dbReference type="ARBA" id="ARBA00009179"/>
    </source>
</evidence>
<proteinExistence type="inferred from homology"/>
<accession>A0A259U2B2</accession>
<dbReference type="SMART" id="SM00245">
    <property type="entry name" value="TSPc"/>
    <property type="match status" value="1"/>
</dbReference>
<dbReference type="InterPro" id="IPR004447">
    <property type="entry name" value="Peptidase_S41A"/>
</dbReference>
<dbReference type="InterPro" id="IPR029045">
    <property type="entry name" value="ClpP/crotonase-like_dom_sf"/>
</dbReference>
<dbReference type="OrthoDB" id="9812068at2"/>
<keyword evidence="4 5" id="KW-0720">Serine protease</keyword>
<dbReference type="CDD" id="cd06782">
    <property type="entry name" value="cpPDZ_CPP-like"/>
    <property type="match status" value="1"/>
</dbReference>
<dbReference type="Proteomes" id="UP000216446">
    <property type="component" value="Unassembled WGS sequence"/>
</dbReference>
<dbReference type="InterPro" id="IPR005151">
    <property type="entry name" value="Tail-specific_protease"/>
</dbReference>
<dbReference type="GO" id="GO:0008236">
    <property type="term" value="F:serine-type peptidase activity"/>
    <property type="evidence" value="ECO:0007669"/>
    <property type="project" value="UniProtKB-KW"/>
</dbReference>
<dbReference type="PANTHER" id="PTHR32060">
    <property type="entry name" value="TAIL-SPECIFIC PROTEASE"/>
    <property type="match status" value="1"/>
</dbReference>
<sequence>MRRFPFLLAVLVLWPLAPAAQETDLFAVRKNFGLFAELYQTLAGEYVDPVDAERLMRTGISAMIESLDPYTFFYDEAVTSEGRLRESGDVGGAGLAVAQRGGALVVTGLEENGPAERQGVRVGDRIVRLAGRDASGLDDAAARDLLRGEPGSALELEAEREGEGGSLRFVLVRAEADQRDVSAATFVADGVGYIRLEQFLYESAAQVRAGIDSLRAGGELNALVLDLRGNPGGLLEQSVEIVGLFTPRETPVVSTRGRSSGTVRGYATRDEPLAPDLPLAVLIDGRSASASEIVAGALQDHDRAVIVGETSFGKGLVQVVRPMPYGTALKVTVSRYYTPSGRSIQSVDYRQGETASGVDEAARQTFTTARGRTVRSGGGVDPDEAVGLGEESDLEQALVRSAAFLRFANRYRAENATLPRGFAIDDRLLADFRRFAESDGLDYRTEAEREADVLAQAIQDAGYDASGEIAALRRAVEREKGRDFERHAPRLRARLRQEILSRYLDQANLAETLLEGDPVLDRALEVLADDARYRRILGG</sequence>
<keyword evidence="2 5" id="KW-0645">Protease</keyword>
<keyword evidence="6" id="KW-0732">Signal</keyword>
<feature type="domain" description="PDZ" evidence="7">
    <location>
        <begin position="91"/>
        <end position="147"/>
    </location>
</feature>
<dbReference type="FunCoup" id="A0A259U2B2">
    <property type="interactions" value="236"/>
</dbReference>
<dbReference type="GO" id="GO:0004175">
    <property type="term" value="F:endopeptidase activity"/>
    <property type="evidence" value="ECO:0007669"/>
    <property type="project" value="TreeGrafter"/>
</dbReference>
<comment type="similarity">
    <text evidence="1 5">Belongs to the peptidase S41A family.</text>
</comment>
<dbReference type="NCBIfam" id="TIGR00225">
    <property type="entry name" value="prc"/>
    <property type="match status" value="1"/>
</dbReference>
<keyword evidence="3 5" id="KW-0378">Hydrolase</keyword>
<dbReference type="InterPro" id="IPR036034">
    <property type="entry name" value="PDZ_sf"/>
</dbReference>
<keyword evidence="9" id="KW-1185">Reference proteome</keyword>
<dbReference type="EMBL" id="MQWB01000001">
    <property type="protein sequence ID" value="OZC04175.1"/>
    <property type="molecule type" value="Genomic_DNA"/>
</dbReference>
<dbReference type="PROSITE" id="PS50106">
    <property type="entry name" value="PDZ"/>
    <property type="match status" value="1"/>
</dbReference>
<dbReference type="InterPro" id="IPR041489">
    <property type="entry name" value="PDZ_6"/>
</dbReference>
<dbReference type="Pfam" id="PF17820">
    <property type="entry name" value="PDZ_6"/>
    <property type="match status" value="1"/>
</dbReference>
<name>A0A259U2B2_9BACT</name>
<evidence type="ECO:0000256" key="4">
    <source>
        <dbReference type="ARBA" id="ARBA00022825"/>
    </source>
</evidence>
<dbReference type="InterPro" id="IPR001478">
    <property type="entry name" value="PDZ"/>
</dbReference>
<evidence type="ECO:0000256" key="6">
    <source>
        <dbReference type="SAM" id="SignalP"/>
    </source>
</evidence>
<organism evidence="8 9">
    <name type="scientific">Rubricoccus marinus</name>
    <dbReference type="NCBI Taxonomy" id="716817"/>
    <lineage>
        <taxon>Bacteria</taxon>
        <taxon>Pseudomonadati</taxon>
        <taxon>Rhodothermota</taxon>
        <taxon>Rhodothermia</taxon>
        <taxon>Rhodothermales</taxon>
        <taxon>Rubricoccaceae</taxon>
        <taxon>Rubricoccus</taxon>
    </lineage>
</organism>
<dbReference type="Gene3D" id="3.30.750.44">
    <property type="match status" value="1"/>
</dbReference>
<evidence type="ECO:0000256" key="5">
    <source>
        <dbReference type="RuleBase" id="RU004404"/>
    </source>
</evidence>
<comment type="caution">
    <text evidence="8">The sequence shown here is derived from an EMBL/GenBank/DDBJ whole genome shotgun (WGS) entry which is preliminary data.</text>
</comment>
<gene>
    <name evidence="8" type="ORF">BSZ36_15000</name>
</gene>
<dbReference type="Gene3D" id="2.30.42.10">
    <property type="match status" value="1"/>
</dbReference>
<evidence type="ECO:0000256" key="3">
    <source>
        <dbReference type="ARBA" id="ARBA00022801"/>
    </source>
</evidence>
<dbReference type="GO" id="GO:0006508">
    <property type="term" value="P:proteolysis"/>
    <property type="evidence" value="ECO:0007669"/>
    <property type="project" value="UniProtKB-KW"/>
</dbReference>
<dbReference type="Gene3D" id="3.90.226.10">
    <property type="entry name" value="2-enoyl-CoA Hydratase, Chain A, domain 1"/>
    <property type="match status" value="1"/>
</dbReference>
<dbReference type="SUPFAM" id="SSF50156">
    <property type="entry name" value="PDZ domain-like"/>
    <property type="match status" value="1"/>
</dbReference>
<protein>
    <recommendedName>
        <fullName evidence="7">PDZ domain-containing protein</fullName>
    </recommendedName>
</protein>
<dbReference type="CDD" id="cd07560">
    <property type="entry name" value="Peptidase_S41_CPP"/>
    <property type="match status" value="1"/>
</dbReference>
<dbReference type="RefSeq" id="WP_094550355.1">
    <property type="nucleotide sequence ID" value="NZ_MQWB01000001.1"/>
</dbReference>
<dbReference type="SUPFAM" id="SSF52096">
    <property type="entry name" value="ClpP/crotonase"/>
    <property type="match status" value="1"/>
</dbReference>
<dbReference type="AlphaFoldDB" id="A0A259U2B2"/>
<dbReference type="SMART" id="SM00228">
    <property type="entry name" value="PDZ"/>
    <property type="match status" value="1"/>
</dbReference>
<dbReference type="PANTHER" id="PTHR32060:SF22">
    <property type="entry name" value="CARBOXYL-TERMINAL-PROCESSING PEPTIDASE 3, CHLOROPLASTIC"/>
    <property type="match status" value="1"/>
</dbReference>
<evidence type="ECO:0000313" key="9">
    <source>
        <dbReference type="Proteomes" id="UP000216446"/>
    </source>
</evidence>
<evidence type="ECO:0000313" key="8">
    <source>
        <dbReference type="EMBL" id="OZC04175.1"/>
    </source>
</evidence>
<feature type="signal peptide" evidence="6">
    <location>
        <begin position="1"/>
        <end position="19"/>
    </location>
</feature>
<dbReference type="Pfam" id="PF03572">
    <property type="entry name" value="Peptidase_S41"/>
    <property type="match status" value="1"/>
</dbReference>